<dbReference type="RefSeq" id="WP_308710768.1">
    <property type="nucleotide sequence ID" value="NZ_JAVHUY010000002.1"/>
</dbReference>
<protein>
    <submittedName>
        <fullName evidence="2">Uncharacterized protein</fullName>
    </submittedName>
</protein>
<proteinExistence type="predicted"/>
<dbReference type="Gene3D" id="3.30.470.20">
    <property type="entry name" value="ATP-grasp fold, B domain"/>
    <property type="match status" value="1"/>
</dbReference>
<dbReference type="EMBL" id="JAVHUY010000002">
    <property type="protein sequence ID" value="MDQ7903502.1"/>
    <property type="molecule type" value="Genomic_DNA"/>
</dbReference>
<dbReference type="SUPFAM" id="SSF56059">
    <property type="entry name" value="Glutathione synthetase ATP-binding domain-like"/>
    <property type="match status" value="1"/>
</dbReference>
<feature type="region of interest" description="Disordered" evidence="1">
    <location>
        <begin position="456"/>
        <end position="488"/>
    </location>
</feature>
<accession>A0ABU0ZC35</accession>
<name>A0ABU0ZC35_9ACTN</name>
<evidence type="ECO:0000313" key="3">
    <source>
        <dbReference type="Proteomes" id="UP001230908"/>
    </source>
</evidence>
<evidence type="ECO:0000256" key="1">
    <source>
        <dbReference type="SAM" id="MobiDB-lite"/>
    </source>
</evidence>
<sequence length="488" mass="52928">MPDLDNQISRHLPDRKIIVICGREDDAEAWRDLLGNARCLAVPLDAVPQQERPEPLAGASGHLVWQHSIIAGLEGDGWLRREADRFDPDGHALLLIPDPLDPPRAGDRPRLGRRHPTWRVFEDKTVVDTLWDLLGVPRATSVVADSRQDLATLGPLVDHGAGVVCATQPPADVSAAGGDGLWWWRAESPRRKRLGGRTRLRLMPLLEGRPVRLHGLIFRSSVLAFPPMDIVSLPRLDHGTFLLAGAVPATHSCTSELAELTGRIGTQLRATLSYRGAFSVDGILTVDGFRPTDFNPRLTSAIEAAPSAQRVRLHAANLLLREGIDLDVTTVEPLVGQLFGTRQTFTLYGAAATAKDNASRRIGLRWQETRLVAAESAPEEHGHISIATSLRGWLVTANLAAPHLPAASPLAVLAPQVFRLCDEHLGTDFGHLIAPFGIERATLLLAKRASAPLSLSRADPAQHAVAPASGRVPRRPATRTAADPRCDR</sequence>
<reference evidence="2 3" key="1">
    <citation type="submission" date="2023-08" db="EMBL/GenBank/DDBJ databases">
        <title>Phytohabitans sansha sp. nov., isolated from marine sediment.</title>
        <authorList>
            <person name="Zhao Y."/>
            <person name="Yi K."/>
        </authorList>
    </citation>
    <scope>NUCLEOTIDE SEQUENCE [LARGE SCALE GENOMIC DNA]</scope>
    <source>
        <strain evidence="2 3">ZYX-F-186</strain>
    </source>
</reference>
<organism evidence="2 3">
    <name type="scientific">Phytohabitans maris</name>
    <dbReference type="NCBI Taxonomy" id="3071409"/>
    <lineage>
        <taxon>Bacteria</taxon>
        <taxon>Bacillati</taxon>
        <taxon>Actinomycetota</taxon>
        <taxon>Actinomycetes</taxon>
        <taxon>Micromonosporales</taxon>
        <taxon>Micromonosporaceae</taxon>
    </lineage>
</organism>
<keyword evidence="3" id="KW-1185">Reference proteome</keyword>
<evidence type="ECO:0000313" key="2">
    <source>
        <dbReference type="EMBL" id="MDQ7903502.1"/>
    </source>
</evidence>
<gene>
    <name evidence="2" type="ORF">RB614_03110</name>
</gene>
<comment type="caution">
    <text evidence="2">The sequence shown here is derived from an EMBL/GenBank/DDBJ whole genome shotgun (WGS) entry which is preliminary data.</text>
</comment>
<dbReference type="Proteomes" id="UP001230908">
    <property type="component" value="Unassembled WGS sequence"/>
</dbReference>